<keyword evidence="2" id="KW-1185">Reference proteome</keyword>
<accession>A0AAD8AG04</accession>
<reference evidence="1" key="1">
    <citation type="journal article" date="2023" name="IScience">
        <title>Live-bearing cockroach genome reveals convergent evolutionary mechanisms linked to viviparity in insects and beyond.</title>
        <authorList>
            <person name="Fouks B."/>
            <person name="Harrison M.C."/>
            <person name="Mikhailova A.A."/>
            <person name="Marchal E."/>
            <person name="English S."/>
            <person name="Carruthers M."/>
            <person name="Jennings E.C."/>
            <person name="Chiamaka E.L."/>
            <person name="Frigard R.A."/>
            <person name="Pippel M."/>
            <person name="Attardo G.M."/>
            <person name="Benoit J.B."/>
            <person name="Bornberg-Bauer E."/>
            <person name="Tobe S.S."/>
        </authorList>
    </citation>
    <scope>NUCLEOTIDE SEQUENCE</scope>
    <source>
        <strain evidence="1">Stay&amp;Tobe</strain>
    </source>
</reference>
<organism evidence="1 2">
    <name type="scientific">Diploptera punctata</name>
    <name type="common">Pacific beetle cockroach</name>
    <dbReference type="NCBI Taxonomy" id="6984"/>
    <lineage>
        <taxon>Eukaryota</taxon>
        <taxon>Metazoa</taxon>
        <taxon>Ecdysozoa</taxon>
        <taxon>Arthropoda</taxon>
        <taxon>Hexapoda</taxon>
        <taxon>Insecta</taxon>
        <taxon>Pterygota</taxon>
        <taxon>Neoptera</taxon>
        <taxon>Polyneoptera</taxon>
        <taxon>Dictyoptera</taxon>
        <taxon>Blattodea</taxon>
        <taxon>Blaberoidea</taxon>
        <taxon>Blaberidae</taxon>
        <taxon>Diplopterinae</taxon>
        <taxon>Diploptera</taxon>
    </lineage>
</organism>
<feature type="non-terminal residue" evidence="1">
    <location>
        <position position="75"/>
    </location>
</feature>
<gene>
    <name evidence="1" type="ORF">L9F63_011218</name>
</gene>
<dbReference type="AlphaFoldDB" id="A0AAD8AG04"/>
<reference evidence="1" key="2">
    <citation type="submission" date="2023-05" db="EMBL/GenBank/DDBJ databases">
        <authorList>
            <person name="Fouks B."/>
        </authorList>
    </citation>
    <scope>NUCLEOTIDE SEQUENCE</scope>
    <source>
        <strain evidence="1">Stay&amp;Tobe</strain>
        <tissue evidence="1">Testes</tissue>
    </source>
</reference>
<evidence type="ECO:0000313" key="1">
    <source>
        <dbReference type="EMBL" id="KAJ9597931.1"/>
    </source>
</evidence>
<feature type="non-terminal residue" evidence="1">
    <location>
        <position position="1"/>
    </location>
</feature>
<name>A0AAD8AG04_DIPPU</name>
<protein>
    <submittedName>
        <fullName evidence="1">Uncharacterized protein</fullName>
    </submittedName>
</protein>
<comment type="caution">
    <text evidence="1">The sequence shown here is derived from an EMBL/GenBank/DDBJ whole genome shotgun (WGS) entry which is preliminary data.</text>
</comment>
<dbReference type="Proteomes" id="UP001233999">
    <property type="component" value="Unassembled WGS sequence"/>
</dbReference>
<dbReference type="EMBL" id="JASPKZ010001576">
    <property type="protein sequence ID" value="KAJ9597931.1"/>
    <property type="molecule type" value="Genomic_DNA"/>
</dbReference>
<sequence length="75" mass="8944">FPNIQYIKIRVFIQQNVSTYDAFRFRFCKARPQRRWTAGKYTYYKLIVMLSDCVTLCIHVKTIVELTDLWTTGSS</sequence>
<proteinExistence type="predicted"/>
<evidence type="ECO:0000313" key="2">
    <source>
        <dbReference type="Proteomes" id="UP001233999"/>
    </source>
</evidence>